<dbReference type="InterPro" id="IPR050155">
    <property type="entry name" value="HAD-like_hydrolase_sf"/>
</dbReference>
<dbReference type="SFLD" id="SFLDG01129">
    <property type="entry name" value="C1.5:_HAD__Beta-PGM__Phosphata"/>
    <property type="match status" value="1"/>
</dbReference>
<protein>
    <submittedName>
        <fullName evidence="1">Phosphoglycolate phosphatase</fullName>
    </submittedName>
</protein>
<dbReference type="InterPro" id="IPR041492">
    <property type="entry name" value="HAD_2"/>
</dbReference>
<dbReference type="Proteomes" id="UP000092931">
    <property type="component" value="Chromosome"/>
</dbReference>
<dbReference type="NCBIfam" id="TIGR01549">
    <property type="entry name" value="HAD-SF-IA-v1"/>
    <property type="match status" value="1"/>
</dbReference>
<organism evidence="1 2">
    <name type="scientific">Thermoclostridium stercorarium subsp. leptospartum DSM 9219</name>
    <dbReference type="NCBI Taxonomy" id="1346611"/>
    <lineage>
        <taxon>Bacteria</taxon>
        <taxon>Bacillati</taxon>
        <taxon>Bacillota</taxon>
        <taxon>Clostridia</taxon>
        <taxon>Eubacteriales</taxon>
        <taxon>Oscillospiraceae</taxon>
        <taxon>Thermoclostridium</taxon>
    </lineage>
</organism>
<dbReference type="PANTHER" id="PTHR43434:SF1">
    <property type="entry name" value="PHOSPHOGLYCOLATE PHOSPHATASE"/>
    <property type="match status" value="1"/>
</dbReference>
<dbReference type="RefSeq" id="WP_065821026.1">
    <property type="nucleotide sequence ID" value="NZ_CP014673.1"/>
</dbReference>
<dbReference type="SFLD" id="SFLDG01135">
    <property type="entry name" value="C1.5.6:_HAD__Beta-PGM__Phospha"/>
    <property type="match status" value="1"/>
</dbReference>
<dbReference type="Pfam" id="PF13419">
    <property type="entry name" value="HAD_2"/>
    <property type="match status" value="1"/>
</dbReference>
<dbReference type="GO" id="GO:0005829">
    <property type="term" value="C:cytosol"/>
    <property type="evidence" value="ECO:0007669"/>
    <property type="project" value="TreeGrafter"/>
</dbReference>
<dbReference type="Gene3D" id="1.10.150.240">
    <property type="entry name" value="Putative phosphatase, domain 2"/>
    <property type="match status" value="1"/>
</dbReference>
<name>A0A1B1YMI0_THEST</name>
<dbReference type="PRINTS" id="PR00413">
    <property type="entry name" value="HADHALOGNASE"/>
</dbReference>
<dbReference type="GO" id="GO:0008967">
    <property type="term" value="F:phosphoglycolate phosphatase activity"/>
    <property type="evidence" value="ECO:0007669"/>
    <property type="project" value="TreeGrafter"/>
</dbReference>
<dbReference type="SUPFAM" id="SSF56784">
    <property type="entry name" value="HAD-like"/>
    <property type="match status" value="1"/>
</dbReference>
<evidence type="ECO:0000313" key="2">
    <source>
        <dbReference type="Proteomes" id="UP000092931"/>
    </source>
</evidence>
<dbReference type="EMBL" id="CP014673">
    <property type="protein sequence ID" value="ANX01989.1"/>
    <property type="molecule type" value="Genomic_DNA"/>
</dbReference>
<dbReference type="GO" id="GO:0006281">
    <property type="term" value="P:DNA repair"/>
    <property type="evidence" value="ECO:0007669"/>
    <property type="project" value="TreeGrafter"/>
</dbReference>
<dbReference type="InterPro" id="IPR006439">
    <property type="entry name" value="HAD-SF_hydro_IA"/>
</dbReference>
<dbReference type="InterPro" id="IPR036412">
    <property type="entry name" value="HAD-like_sf"/>
</dbReference>
<dbReference type="SFLD" id="SFLDS00003">
    <property type="entry name" value="Haloacid_Dehalogenase"/>
    <property type="match status" value="1"/>
</dbReference>
<dbReference type="AlphaFoldDB" id="A0A1B1YMI0"/>
<proteinExistence type="predicted"/>
<dbReference type="InterPro" id="IPR023198">
    <property type="entry name" value="PGP-like_dom2"/>
</dbReference>
<accession>A0A1B1YMI0</accession>
<dbReference type="Gene3D" id="3.40.50.1000">
    <property type="entry name" value="HAD superfamily/HAD-like"/>
    <property type="match status" value="1"/>
</dbReference>
<reference evidence="1 2" key="1">
    <citation type="submission" date="2016-02" db="EMBL/GenBank/DDBJ databases">
        <title>Comparison of Clostridium stercorarium subspecies using comparative genomics and transcriptomics.</title>
        <authorList>
            <person name="Schellenberg J."/>
            <person name="Thallinger G."/>
            <person name="Levin D.B."/>
            <person name="Zhang X."/>
            <person name="Alvare G."/>
            <person name="Fristensky B."/>
            <person name="Sparling R."/>
        </authorList>
    </citation>
    <scope>NUCLEOTIDE SEQUENCE [LARGE SCALE GENOMIC DNA]</scope>
    <source>
        <strain evidence="1 2">DSM 9219</strain>
    </source>
</reference>
<sequence length="219" mass="24535">MKHKAVIFDMGGTLVNSIYALTYSINNVLEKHGMEKISVEQCKLFVGNGIKELVRKAAGIDNPDDERLALYYGDMIDEYSRNWDFEMYVYDGITELLDFLKKNGIKLGVNTNKNENIAKLIVDKYFPGYFSYMVGGRPSVPRKPDPAGALLIAEKFGVKPEECVYLGDSNVDIKTAKIANMYAAGALWGFRSREELLMAGADVVIEKPDELIKIFLNPS</sequence>
<evidence type="ECO:0000313" key="1">
    <source>
        <dbReference type="EMBL" id="ANX01989.1"/>
    </source>
</evidence>
<gene>
    <name evidence="1" type="ORF">CSTERLE_10595</name>
</gene>
<dbReference type="PANTHER" id="PTHR43434">
    <property type="entry name" value="PHOSPHOGLYCOLATE PHOSPHATASE"/>
    <property type="match status" value="1"/>
</dbReference>
<dbReference type="InterPro" id="IPR023214">
    <property type="entry name" value="HAD_sf"/>
</dbReference>